<feature type="region of interest" description="Disordered" evidence="1">
    <location>
        <begin position="1"/>
        <end position="38"/>
    </location>
</feature>
<feature type="compositionally biased region" description="Low complexity" evidence="1">
    <location>
        <begin position="281"/>
        <end position="296"/>
    </location>
</feature>
<evidence type="ECO:0000313" key="4">
    <source>
        <dbReference type="Proteomes" id="UP000325313"/>
    </source>
</evidence>
<keyword evidence="2" id="KW-1133">Transmembrane helix</keyword>
<dbReference type="AlphaFoldDB" id="A0A5B0M9B2"/>
<accession>A0A5B0M9B2</accession>
<feature type="region of interest" description="Disordered" evidence="1">
    <location>
        <begin position="281"/>
        <end position="311"/>
    </location>
</feature>
<dbReference type="EMBL" id="VDEP01000478">
    <property type="protein sequence ID" value="KAA1072580.1"/>
    <property type="molecule type" value="Genomic_DNA"/>
</dbReference>
<comment type="caution">
    <text evidence="3">The sequence shown here is derived from an EMBL/GenBank/DDBJ whole genome shotgun (WGS) entry which is preliminary data.</text>
</comment>
<evidence type="ECO:0000256" key="2">
    <source>
        <dbReference type="SAM" id="Phobius"/>
    </source>
</evidence>
<protein>
    <submittedName>
        <fullName evidence="3">Uncharacterized protein</fullName>
    </submittedName>
</protein>
<evidence type="ECO:0000256" key="1">
    <source>
        <dbReference type="SAM" id="MobiDB-lite"/>
    </source>
</evidence>
<feature type="transmembrane region" description="Helical" evidence="2">
    <location>
        <begin position="236"/>
        <end position="256"/>
    </location>
</feature>
<proteinExistence type="predicted"/>
<keyword evidence="2" id="KW-0812">Transmembrane</keyword>
<evidence type="ECO:0000313" key="3">
    <source>
        <dbReference type="EMBL" id="KAA1072580.1"/>
    </source>
</evidence>
<keyword evidence="2" id="KW-0472">Membrane</keyword>
<reference evidence="3 4" key="1">
    <citation type="submission" date="2019-05" db="EMBL/GenBank/DDBJ databases">
        <title>Emergence of the Ug99 lineage of the wheat stem rust pathogen through somatic hybridization.</title>
        <authorList>
            <person name="Li F."/>
            <person name="Upadhyaya N.M."/>
            <person name="Sperschneider J."/>
            <person name="Matny O."/>
            <person name="Nguyen-Phuc H."/>
            <person name="Mago R."/>
            <person name="Raley C."/>
            <person name="Miller M.E."/>
            <person name="Silverstein K.A.T."/>
            <person name="Henningsen E."/>
            <person name="Hirsch C.D."/>
            <person name="Visser B."/>
            <person name="Pretorius Z.A."/>
            <person name="Steffenson B.J."/>
            <person name="Schwessinger B."/>
            <person name="Dodds P.N."/>
            <person name="Figueroa M."/>
        </authorList>
    </citation>
    <scope>NUCLEOTIDE SEQUENCE [LARGE SCALE GENOMIC DNA]</scope>
    <source>
        <strain evidence="3 4">Ug99</strain>
    </source>
</reference>
<sequence length="311" mass="35337">MAQLSTDRKGSSNQDQSDQSKKDSNPGSADYSIPASNRHPDPILSRLLLNDQFGKPIKDPKLFFRDCKVVGFFFSAIWKYDRESFQQHVIELCHRNPHRFKCIYISIDSSQQDFEKSTREKPWVNMIWEDGSNMEEDKPAKLESLDFITPIEQELVKQILAGKVDQAQDSRPLSRVGLCSGLEVLFAPTLMVYHLESRTWLDSNVSHGAIASKEKRELALETWEKGERLTLTLMDILVGLRWAILIATVGIIYFFLVRADDAYNIVHLVEWFMAGAAESSHSSPSTPGDSSSPPISNHLHPPKNSHQYVEF</sequence>
<feature type="compositionally biased region" description="Basic and acidic residues" evidence="1">
    <location>
        <begin position="1"/>
        <end position="10"/>
    </location>
</feature>
<gene>
    <name evidence="3" type="ORF">PGTUg99_021082</name>
</gene>
<organism evidence="3 4">
    <name type="scientific">Puccinia graminis f. sp. tritici</name>
    <dbReference type="NCBI Taxonomy" id="56615"/>
    <lineage>
        <taxon>Eukaryota</taxon>
        <taxon>Fungi</taxon>
        <taxon>Dikarya</taxon>
        <taxon>Basidiomycota</taxon>
        <taxon>Pucciniomycotina</taxon>
        <taxon>Pucciniomycetes</taxon>
        <taxon>Pucciniales</taxon>
        <taxon>Pucciniaceae</taxon>
        <taxon>Puccinia</taxon>
    </lineage>
</organism>
<dbReference type="Gene3D" id="3.40.30.10">
    <property type="entry name" value="Glutaredoxin"/>
    <property type="match status" value="1"/>
</dbReference>
<dbReference type="Proteomes" id="UP000325313">
    <property type="component" value="Unassembled WGS sequence"/>
</dbReference>
<name>A0A5B0M9B2_PUCGR</name>